<dbReference type="Pfam" id="PF21547">
    <property type="entry name" value="TTI1"/>
    <property type="match status" value="1"/>
</dbReference>
<dbReference type="InterPro" id="IPR052587">
    <property type="entry name" value="TELO2-interacting_protein_1"/>
</dbReference>
<evidence type="ECO:0000313" key="6">
    <source>
        <dbReference type="Proteomes" id="UP000190831"/>
    </source>
</evidence>
<evidence type="ECO:0000313" key="5">
    <source>
        <dbReference type="EMBL" id="SCW04490.1"/>
    </source>
</evidence>
<dbReference type="PANTHER" id="PTHR18460:SF3">
    <property type="entry name" value="TELO2-INTERACTING PROTEIN 1 HOMOLOG"/>
    <property type="match status" value="1"/>
</dbReference>
<dbReference type="InterPro" id="IPR016441">
    <property type="entry name" value="Tti1"/>
</dbReference>
<dbReference type="PANTHER" id="PTHR18460">
    <property type="entry name" value="TEL2 INTERACTING PROTEIN 1 TTI1 FAMILY MEMBER"/>
    <property type="match status" value="1"/>
</dbReference>
<dbReference type="Pfam" id="PF24181">
    <property type="entry name" value="TPR_TTI1_C"/>
    <property type="match status" value="1"/>
</dbReference>
<proteinExistence type="predicted"/>
<evidence type="ECO:0000256" key="1">
    <source>
        <dbReference type="SAM" id="MobiDB-lite"/>
    </source>
</evidence>
<protein>
    <submittedName>
        <fullName evidence="5">LAFE_0H14686g1_1</fullName>
    </submittedName>
</protein>
<accession>A0A1G4ML21</accession>
<reference evidence="5 6" key="1">
    <citation type="submission" date="2016-03" db="EMBL/GenBank/DDBJ databases">
        <authorList>
            <person name="Devillers H."/>
        </authorList>
    </citation>
    <scope>NUCLEOTIDE SEQUENCE [LARGE SCALE GENOMIC DNA]</scope>
    <source>
        <strain evidence="5">CBS 6772</strain>
    </source>
</reference>
<dbReference type="InterPro" id="IPR057566">
    <property type="entry name" value="TPR_TTI1_N"/>
</dbReference>
<feature type="domain" description="TTI1 C-terminal TPR" evidence="3">
    <location>
        <begin position="794"/>
        <end position="956"/>
    </location>
</feature>
<dbReference type="GO" id="GO:0005737">
    <property type="term" value="C:cytoplasm"/>
    <property type="evidence" value="ECO:0007669"/>
    <property type="project" value="TreeGrafter"/>
</dbReference>
<keyword evidence="6" id="KW-1185">Reference proteome</keyword>
<evidence type="ECO:0000259" key="4">
    <source>
        <dbReference type="Pfam" id="PF26245"/>
    </source>
</evidence>
<dbReference type="InterPro" id="IPR057567">
    <property type="entry name" value="TPR_TTI1_C"/>
</dbReference>
<gene>
    <name evidence="5" type="ORF">LAFE_0H14686G</name>
</gene>
<dbReference type="EMBL" id="LT598491">
    <property type="protein sequence ID" value="SCW04490.1"/>
    <property type="molecule type" value="Genomic_DNA"/>
</dbReference>
<dbReference type="OMA" id="PHPKKPW"/>
<name>A0A1G4ML21_LACFM</name>
<evidence type="ECO:0000259" key="3">
    <source>
        <dbReference type="Pfam" id="PF24181"/>
    </source>
</evidence>
<feature type="region of interest" description="Disordered" evidence="1">
    <location>
        <begin position="814"/>
        <end position="857"/>
    </location>
</feature>
<dbReference type="InterPro" id="IPR049362">
    <property type="entry name" value="TTI1_rpt"/>
</dbReference>
<feature type="compositionally biased region" description="Acidic residues" evidence="1">
    <location>
        <begin position="816"/>
        <end position="832"/>
    </location>
</feature>
<organism evidence="5 6">
    <name type="scientific">Lachancea fermentati</name>
    <name type="common">Zygosaccharomyces fermentati</name>
    <dbReference type="NCBI Taxonomy" id="4955"/>
    <lineage>
        <taxon>Eukaryota</taxon>
        <taxon>Fungi</taxon>
        <taxon>Dikarya</taxon>
        <taxon>Ascomycota</taxon>
        <taxon>Saccharomycotina</taxon>
        <taxon>Saccharomycetes</taxon>
        <taxon>Saccharomycetales</taxon>
        <taxon>Saccharomycetaceae</taxon>
        <taxon>Lachancea</taxon>
    </lineage>
</organism>
<dbReference type="InterPro" id="IPR016024">
    <property type="entry name" value="ARM-type_fold"/>
</dbReference>
<dbReference type="STRING" id="4955.A0A1G4ML21"/>
<dbReference type="AlphaFoldDB" id="A0A1G4ML21"/>
<sequence>MDPQNSLAFQRVRPHCVELSRYAFLPKTQFDPSSRGLLASLKNVNEELEKLEESGIQLSPKFADYVFVPLASLLRQDSLGGAQTEVVLLILAHLISLCWSSIGTFPRTLASQLFPLVTFLVSNDKENLDLKKKSPDFKLAACEVFKKFYISLAVQKTSGAYEFFSYAENLPSLGHSVSILLDILHDNSQEPEVQLAALDALAILYERNINDGEMLSFILPGNVSTFSKLLAKSGVTINYKVICSTLNLFKSVLLLVYDDADLKITERRIGDLSEIVDNGMLADTTRIIIDENKFKGRKNHRDNKWLRATSAQVKLALEACIPRLLKRENRIISEATGSFISAVLTSCSKSLSNCVELLTKALLEINGSASKLTRIPNLSTSIKKVLESRTAKFENIIQMDDEKSLRALEYAVRSLALQGNLEMTFLKDATRMLLQGLGNVIEQNQLKFKGTKLVEQSSMVIISQDIMAAADNNYALFPKISTEMEIALCRFVETVGTLCDQQMVNSLVEWILMFASDDLSVTRSLSIWMSSGIMAGYQQRASQKTDTFHDLLEFDDSEDQSVIAEDVPDVCYTILEYAYDGLDQLSQNGLELTKTVEMHSSIALWSVNRMVNVMGQTFKDELIDYLFPLVDCLASPSPMIRSFSQSVILSIANMIYAGSVRELLLDNIDYLVDSVSIRLNNCMTERVTTVLMVICQIGGYGIIRKFQDVLETIFRLLDYYHGYESLCQEFFQLFEIIVSQMQKMYLEDAYSRPRLSDSHIVRGTFHPWGITSLSQLFVILDKPKDTELAPEVSDEEYDRETTSFRDYFDQKLREVDSDDEESDDEDKDDDGYSDINESVGDVADGNTGSEADSPDRWVSPFPKDSYKTLIQIVSYGDRLLTHPSRPLKVQILLLMKKIIPLLSTQYNSMLPQIAKCWDTIAECTFGTDYAIIKVACDCLREIIRCSGDFVSKRFMDLWDSSKERSALLKQVLSVLSRRISGTSSQDLSTPRKFPPSVNEALVAFSEMLLEAINQTELFISEATLQEMISCCLLVIPKERIALVSLHLGDIVYSLTN</sequence>
<evidence type="ECO:0000259" key="2">
    <source>
        <dbReference type="Pfam" id="PF24173"/>
    </source>
</evidence>
<feature type="domain" description="TEL2-interacting protein 1 second TPR" evidence="4">
    <location>
        <begin position="374"/>
        <end position="624"/>
    </location>
</feature>
<dbReference type="PIRSF" id="PIRSF005250">
    <property type="entry name" value="UCP005250"/>
    <property type="match status" value="1"/>
</dbReference>
<feature type="domain" description="TTI1 N-terminal TPR" evidence="2">
    <location>
        <begin position="9"/>
        <end position="363"/>
    </location>
</feature>
<dbReference type="Pfam" id="PF26245">
    <property type="entry name" value="TPR_TTI1_2nd_yeast"/>
    <property type="match status" value="1"/>
</dbReference>
<dbReference type="InterPro" id="IPR059075">
    <property type="entry name" value="TPR_TTI1_2nd_yeast"/>
</dbReference>
<dbReference type="OrthoDB" id="6781668at2759"/>
<dbReference type="Proteomes" id="UP000190831">
    <property type="component" value="Chromosome H"/>
</dbReference>
<dbReference type="Pfam" id="PF24173">
    <property type="entry name" value="TPR_TTI1_N"/>
    <property type="match status" value="1"/>
</dbReference>
<dbReference type="SUPFAM" id="SSF48371">
    <property type="entry name" value="ARM repeat"/>
    <property type="match status" value="1"/>
</dbReference>